<dbReference type="InterPro" id="IPR038286">
    <property type="entry name" value="IPK_sf"/>
</dbReference>
<dbReference type="EC" id="2.7.-.-" evidence="4"/>
<feature type="compositionally biased region" description="Low complexity" evidence="5">
    <location>
        <begin position="558"/>
        <end position="571"/>
    </location>
</feature>
<feature type="compositionally biased region" description="Low complexity" evidence="5">
    <location>
        <begin position="149"/>
        <end position="174"/>
    </location>
</feature>
<feature type="compositionally biased region" description="Polar residues" evidence="5">
    <location>
        <begin position="1"/>
        <end position="17"/>
    </location>
</feature>
<feature type="compositionally biased region" description="Basic and acidic residues" evidence="5">
    <location>
        <begin position="214"/>
        <end position="228"/>
    </location>
</feature>
<evidence type="ECO:0000256" key="2">
    <source>
        <dbReference type="ARBA" id="ARBA00022679"/>
    </source>
</evidence>
<dbReference type="Proteomes" id="UP001583186">
    <property type="component" value="Unassembled WGS sequence"/>
</dbReference>
<name>A0ABR3Z3R8_9PEZI</name>
<evidence type="ECO:0000313" key="7">
    <source>
        <dbReference type="Proteomes" id="UP001583186"/>
    </source>
</evidence>
<dbReference type="InterPro" id="IPR005522">
    <property type="entry name" value="IPK"/>
</dbReference>
<dbReference type="EMBL" id="JAWCUI010000028">
    <property type="protein sequence ID" value="KAL1895276.1"/>
    <property type="molecule type" value="Genomic_DNA"/>
</dbReference>
<feature type="compositionally biased region" description="Polar residues" evidence="5">
    <location>
        <begin position="754"/>
        <end position="764"/>
    </location>
</feature>
<dbReference type="PANTHER" id="PTHR12400">
    <property type="entry name" value="INOSITOL POLYPHOSPHATE KINASE"/>
    <property type="match status" value="1"/>
</dbReference>
<dbReference type="SUPFAM" id="SSF56104">
    <property type="entry name" value="SAICAR synthase-like"/>
    <property type="match status" value="1"/>
</dbReference>
<comment type="caution">
    <text evidence="6">The sequence shown here is derived from an EMBL/GenBank/DDBJ whole genome shotgun (WGS) entry which is preliminary data.</text>
</comment>
<feature type="compositionally biased region" description="Basic and acidic residues" evidence="5">
    <location>
        <begin position="39"/>
        <end position="67"/>
    </location>
</feature>
<protein>
    <recommendedName>
        <fullName evidence="4">Kinase</fullName>
        <ecNumber evidence="4">2.7.-.-</ecNumber>
    </recommendedName>
</protein>
<dbReference type="GO" id="GO:0016301">
    <property type="term" value="F:kinase activity"/>
    <property type="evidence" value="ECO:0007669"/>
    <property type="project" value="UniProtKB-KW"/>
</dbReference>
<evidence type="ECO:0000313" key="6">
    <source>
        <dbReference type="EMBL" id="KAL1895276.1"/>
    </source>
</evidence>
<feature type="compositionally biased region" description="Polar residues" evidence="5">
    <location>
        <begin position="229"/>
        <end position="239"/>
    </location>
</feature>
<evidence type="ECO:0000256" key="4">
    <source>
        <dbReference type="RuleBase" id="RU363090"/>
    </source>
</evidence>
<keyword evidence="3 4" id="KW-0418">Kinase</keyword>
<gene>
    <name evidence="6" type="primary">KCS1</name>
    <name evidence="6" type="ORF">Sste5346_005423</name>
</gene>
<feature type="compositionally biased region" description="Polar residues" evidence="5">
    <location>
        <begin position="24"/>
        <end position="38"/>
    </location>
</feature>
<feature type="compositionally biased region" description="Polar residues" evidence="5">
    <location>
        <begin position="71"/>
        <end position="84"/>
    </location>
</feature>
<feature type="compositionally biased region" description="Basic and acidic residues" evidence="5">
    <location>
        <begin position="572"/>
        <end position="581"/>
    </location>
</feature>
<feature type="region of interest" description="Disordered" evidence="5">
    <location>
        <begin position="779"/>
        <end position="847"/>
    </location>
</feature>
<evidence type="ECO:0000256" key="1">
    <source>
        <dbReference type="ARBA" id="ARBA00007374"/>
    </source>
</evidence>
<feature type="region of interest" description="Disordered" evidence="5">
    <location>
        <begin position="189"/>
        <end position="320"/>
    </location>
</feature>
<feature type="region of interest" description="Disordered" evidence="5">
    <location>
        <begin position="352"/>
        <end position="397"/>
    </location>
</feature>
<keyword evidence="2 4" id="KW-0808">Transferase</keyword>
<feature type="region of interest" description="Disordered" evidence="5">
    <location>
        <begin position="969"/>
        <end position="988"/>
    </location>
</feature>
<feature type="compositionally biased region" description="Low complexity" evidence="5">
    <location>
        <begin position="250"/>
        <end position="267"/>
    </location>
</feature>
<sequence>MAAQESQTDYGTRSSAGGNDLDGATSTAGLDSLDTGSRQIKDRQQSFDEPAGHLDLDIDDGADRNARDSTPVASQQLPPLQLHTTARHDLSGTAVPDFTPTQCHKGLNPPTQTAPAAEGAETTNLSTTPTLSSATMAAPPAPSTPTPSPRRQQQLSSSSIISTSSTSTTNDYPTSSDFVVVLRDAKQQVSGKDPTARPNPPLYFSVQSPNADRSSSREYFDNANRQERSPTSPSAQMSGASIDRAPIPIPISKPSGSSVLRSRATHSSTDDTDTDSRNALDALTKRRANGRRESVDKSDGSADTAVAVEDGDDSGEEKISALFVPHQSVEEGAETPPLGSTPNAAIAAAAAAASSVGTRQPTNRETFSTWRSGSSTTTEPEAVRQTPSIPSSDLSPEFSNKIRRQMSHIDQQYAARIASHPVTPNEEPEPAVSDSAETAVEMPSRPMSQYFEETDLDIEPEPSQPRDAIELIPYKHQVGGHTTLWRFSKRAVCKQLTNRENEFYERIERYHRDLLPFLPRYIGVLNVTFHKKPRRKSTMKKDDMAAAERKQIGQGELSAVMKGSSADSSSAVRDDSTKSSSDRPAAPTTTRIISQSIQNSQTQVPTVTFIDNQHILPRHLLQPTASANHTPRGSYSAATAAESNLLREHLQRAVGSVEQRGFVVSEPPSRSTATRPTLEGRHLNSWGATLVNKRLRNEVFNDAFLKQPVDVQKYQKGKTARAVPRKILQQHVLRSSNSESTLVTERERRASAKAAQQDQFTSPFKTDLAPAASMMVTQSDMGPTAKELSDKTVIDDDVESPKDVTGTSAPEAQNFVDQIHPQQRRRRYSGTGLRRKPKNVTDPRGDLKYYEGADEAAYKADIDDLTTTNTTTTNTSRSSFNPEMALAAFEDLFVADQSTPKAPAADDKNGNHSTISAMDIKKPQHNGHGFSNLSHQLEMDQDAATETTPVQEPAPFLGDSNALTLAGSPSEFRKIPRPINPKEAQTQSGSRQEYFLLLEDLTAGMKRPCIMDLKMGTRQYGVDASPKKQISQQRKCANTTSRELGVRICGMQVWNVSIESYVYHDKYFGRNVKAGQEFKSVLREFLYDGSNKNSILRHIPIMLEKLHQLENIVRRLRGYRFYAASLLVFYDGDQSQTNKDDSSGMLTGGEDTVIEDSTTDFATDNEDMSEVVRRRRQRRRDKRDIDFKMADFANSVTEADAAKDRPCPPQHPSEVDRGFLHGLQSLQRYLLQIQREVRSEMDLAWQLRNLDMGDDDLITDWDDAGDVSE</sequence>
<feature type="compositionally biased region" description="Polar residues" evidence="5">
    <location>
        <begin position="355"/>
        <end position="397"/>
    </location>
</feature>
<evidence type="ECO:0000256" key="5">
    <source>
        <dbReference type="SAM" id="MobiDB-lite"/>
    </source>
</evidence>
<feature type="compositionally biased region" description="Basic and acidic residues" evidence="5">
    <location>
        <begin position="539"/>
        <end position="551"/>
    </location>
</feature>
<comment type="similarity">
    <text evidence="1 4">Belongs to the inositol phosphokinase (IPK) family.</text>
</comment>
<keyword evidence="7" id="KW-1185">Reference proteome</keyword>
<organism evidence="6 7">
    <name type="scientific">Sporothrix stenoceras</name>
    <dbReference type="NCBI Taxonomy" id="5173"/>
    <lineage>
        <taxon>Eukaryota</taxon>
        <taxon>Fungi</taxon>
        <taxon>Dikarya</taxon>
        <taxon>Ascomycota</taxon>
        <taxon>Pezizomycotina</taxon>
        <taxon>Sordariomycetes</taxon>
        <taxon>Sordariomycetidae</taxon>
        <taxon>Ophiostomatales</taxon>
        <taxon>Ophiostomataceae</taxon>
        <taxon>Sporothrix</taxon>
    </lineage>
</organism>
<proteinExistence type="inferred from homology"/>
<feature type="region of interest" description="Disordered" evidence="5">
    <location>
        <begin position="1"/>
        <end position="174"/>
    </location>
</feature>
<feature type="compositionally biased region" description="Basic residues" evidence="5">
    <location>
        <begin position="822"/>
        <end position="838"/>
    </location>
</feature>
<dbReference type="Gene3D" id="3.30.470.160">
    <property type="entry name" value="Inositol polyphosphate kinase"/>
    <property type="match status" value="1"/>
</dbReference>
<dbReference type="Pfam" id="PF03770">
    <property type="entry name" value="IPK"/>
    <property type="match status" value="1"/>
</dbReference>
<accession>A0ABR3Z3R8</accession>
<feature type="compositionally biased region" description="Basic and acidic residues" evidence="5">
    <location>
        <begin position="290"/>
        <end position="300"/>
    </location>
</feature>
<feature type="region of interest" description="Disordered" evidence="5">
    <location>
        <begin position="941"/>
        <end position="963"/>
    </location>
</feature>
<feature type="compositionally biased region" description="Basic and acidic residues" evidence="5">
    <location>
        <begin position="787"/>
        <end position="802"/>
    </location>
</feature>
<reference evidence="6 7" key="1">
    <citation type="journal article" date="2024" name="IMA Fungus">
        <title>IMA Genome - F19 : A genome assembly and annotation guide to empower mycologists, including annotated draft genome sequences of Ceratocystis pirilliformis, Diaporthe australafricana, Fusarium ophioides, Paecilomyces lecythidis, and Sporothrix stenoceras.</title>
        <authorList>
            <person name="Aylward J."/>
            <person name="Wilson A.M."/>
            <person name="Visagie C.M."/>
            <person name="Spraker J."/>
            <person name="Barnes I."/>
            <person name="Buitendag C."/>
            <person name="Ceriani C."/>
            <person name="Del Mar Angel L."/>
            <person name="du Plessis D."/>
            <person name="Fuchs T."/>
            <person name="Gasser K."/>
            <person name="Kramer D."/>
            <person name="Li W."/>
            <person name="Munsamy K."/>
            <person name="Piso A."/>
            <person name="Price J.L."/>
            <person name="Sonnekus B."/>
            <person name="Thomas C."/>
            <person name="van der Nest A."/>
            <person name="van Dijk A."/>
            <person name="van Heerden A."/>
            <person name="van Vuuren N."/>
            <person name="Yilmaz N."/>
            <person name="Duong T.A."/>
            <person name="van der Merwe N.A."/>
            <person name="Wingfield M.J."/>
            <person name="Wingfield B.D."/>
        </authorList>
    </citation>
    <scope>NUCLEOTIDE SEQUENCE [LARGE SCALE GENOMIC DNA]</scope>
    <source>
        <strain evidence="6 7">CMW 5346</strain>
    </source>
</reference>
<feature type="region of interest" description="Disordered" evidence="5">
    <location>
        <begin position="532"/>
        <end position="593"/>
    </location>
</feature>
<feature type="compositionally biased region" description="Low complexity" evidence="5">
    <location>
        <begin position="122"/>
        <end position="138"/>
    </location>
</feature>
<feature type="region of interest" description="Disordered" evidence="5">
    <location>
        <begin position="737"/>
        <end position="766"/>
    </location>
</feature>
<evidence type="ECO:0000256" key="3">
    <source>
        <dbReference type="ARBA" id="ARBA00022777"/>
    </source>
</evidence>
<dbReference type="PANTHER" id="PTHR12400:SF21">
    <property type="entry name" value="KINASE"/>
    <property type="match status" value="1"/>
</dbReference>
<feature type="compositionally biased region" description="Pro residues" evidence="5">
    <location>
        <begin position="139"/>
        <end position="148"/>
    </location>
</feature>